<name>A0A9X6WGT8_BACTU</name>
<dbReference type="EMBL" id="NUVX01000081">
    <property type="protein sequence ID" value="PFJ29029.1"/>
    <property type="molecule type" value="Genomic_DNA"/>
</dbReference>
<organism evidence="1 2">
    <name type="scientific">Bacillus thuringiensis</name>
    <dbReference type="NCBI Taxonomy" id="1428"/>
    <lineage>
        <taxon>Bacteria</taxon>
        <taxon>Bacillati</taxon>
        <taxon>Bacillota</taxon>
        <taxon>Bacilli</taxon>
        <taxon>Bacillales</taxon>
        <taxon>Bacillaceae</taxon>
        <taxon>Bacillus</taxon>
        <taxon>Bacillus cereus group</taxon>
    </lineage>
</organism>
<proteinExistence type="predicted"/>
<accession>A0A9X6WGT8</accession>
<comment type="caution">
    <text evidence="1">The sequence shown here is derived from an EMBL/GenBank/DDBJ whole genome shotgun (WGS) entry which is preliminary data.</text>
</comment>
<reference evidence="1 2" key="1">
    <citation type="submission" date="2017-09" db="EMBL/GenBank/DDBJ databases">
        <title>Large-scale bioinformatics analysis of Bacillus genomes uncovers conserved roles of natural products in bacterial physiology.</title>
        <authorList>
            <consortium name="Agbiome Team Llc"/>
            <person name="Bleich R.M."/>
            <person name="Grubbs K.J."/>
            <person name="Santa Maria K.C."/>
            <person name="Allen S.E."/>
            <person name="Farag S."/>
            <person name="Shank E.A."/>
            <person name="Bowers A."/>
        </authorList>
    </citation>
    <scope>NUCLEOTIDE SEQUENCE [LARGE SCALE GENOMIC DNA]</scope>
    <source>
        <strain evidence="1 2">AFS085496</strain>
    </source>
</reference>
<evidence type="ECO:0000313" key="2">
    <source>
        <dbReference type="Proteomes" id="UP000224003"/>
    </source>
</evidence>
<dbReference type="RefSeq" id="WP_098517724.1">
    <property type="nucleotide sequence ID" value="NZ_NUVX01000081.1"/>
</dbReference>
<dbReference type="Proteomes" id="UP000224003">
    <property type="component" value="Unassembled WGS sequence"/>
</dbReference>
<protein>
    <submittedName>
        <fullName evidence="1">Uncharacterized protein</fullName>
    </submittedName>
</protein>
<evidence type="ECO:0000313" key="1">
    <source>
        <dbReference type="EMBL" id="PFJ29029.1"/>
    </source>
</evidence>
<gene>
    <name evidence="1" type="ORF">COJ15_32720</name>
</gene>
<sequence>MSKKPEHIFHITKPQHVESILKNGLIPSLIDGLIYFTTTLEDAITFSNTLRVSAIRDEKDPDKIKQMRVANKLYVIKISTDSLTTSKCKEGTEHDPNFFKNAIVLTYPEKIGPEAIMEIYELNCLTRSLKIFEEGIPEIDENIINI</sequence>
<dbReference type="AlphaFoldDB" id="A0A9X6WGT8"/>